<feature type="chain" id="PRO_5041436243" description="Secreted protein" evidence="1">
    <location>
        <begin position="22"/>
        <end position="127"/>
    </location>
</feature>
<comment type="caution">
    <text evidence="2">The sequence shown here is derived from an EMBL/GenBank/DDBJ whole genome shotgun (WGS) entry which is preliminary data.</text>
</comment>
<keyword evidence="1" id="KW-0732">Signal</keyword>
<dbReference type="EMBL" id="JAUEPU010000006">
    <property type="protein sequence ID" value="KAK0501725.1"/>
    <property type="molecule type" value="Genomic_DNA"/>
</dbReference>
<reference evidence="2" key="1">
    <citation type="submission" date="2023-06" db="EMBL/GenBank/DDBJ databases">
        <authorList>
            <consortium name="Lawrence Berkeley National Laboratory"/>
            <person name="Ahrendt S."/>
            <person name="Sahu N."/>
            <person name="Indic B."/>
            <person name="Wong-Bajracharya J."/>
            <person name="Merenyi Z."/>
            <person name="Ke H.-M."/>
            <person name="Monk M."/>
            <person name="Kocsube S."/>
            <person name="Drula E."/>
            <person name="Lipzen A."/>
            <person name="Balint B."/>
            <person name="Henrissat B."/>
            <person name="Andreopoulos B."/>
            <person name="Martin F.M."/>
            <person name="Harder C.B."/>
            <person name="Rigling D."/>
            <person name="Ford K.L."/>
            <person name="Foster G.D."/>
            <person name="Pangilinan J."/>
            <person name="Papanicolaou A."/>
            <person name="Barry K."/>
            <person name="LaButti K."/>
            <person name="Viragh M."/>
            <person name="Koriabine M."/>
            <person name="Yan M."/>
            <person name="Riley R."/>
            <person name="Champramary S."/>
            <person name="Plett K.L."/>
            <person name="Tsai I.J."/>
            <person name="Slot J."/>
            <person name="Sipos G."/>
            <person name="Plett J."/>
            <person name="Nagy L.G."/>
            <person name="Grigoriev I.V."/>
        </authorList>
    </citation>
    <scope>NUCLEOTIDE SEQUENCE</scope>
    <source>
        <strain evidence="2">HWK02</strain>
    </source>
</reference>
<evidence type="ECO:0008006" key="4">
    <source>
        <dbReference type="Google" id="ProtNLM"/>
    </source>
</evidence>
<evidence type="ECO:0000313" key="2">
    <source>
        <dbReference type="EMBL" id="KAK0501725.1"/>
    </source>
</evidence>
<gene>
    <name evidence="2" type="ORF">EDD18DRAFT_747080</name>
</gene>
<evidence type="ECO:0000256" key="1">
    <source>
        <dbReference type="SAM" id="SignalP"/>
    </source>
</evidence>
<keyword evidence="3" id="KW-1185">Reference proteome</keyword>
<proteinExistence type="predicted"/>
<organism evidence="2 3">
    <name type="scientific">Armillaria luteobubalina</name>
    <dbReference type="NCBI Taxonomy" id="153913"/>
    <lineage>
        <taxon>Eukaryota</taxon>
        <taxon>Fungi</taxon>
        <taxon>Dikarya</taxon>
        <taxon>Basidiomycota</taxon>
        <taxon>Agaricomycotina</taxon>
        <taxon>Agaricomycetes</taxon>
        <taxon>Agaricomycetidae</taxon>
        <taxon>Agaricales</taxon>
        <taxon>Marasmiineae</taxon>
        <taxon>Physalacriaceae</taxon>
        <taxon>Armillaria</taxon>
    </lineage>
</organism>
<dbReference type="Proteomes" id="UP001175228">
    <property type="component" value="Unassembled WGS sequence"/>
</dbReference>
<name>A0AA39QGM9_9AGAR</name>
<sequence>MILSLACLVSTLCALHAPSTTHNVQLARSASGPVLMLMFGDFVPLNCLSLPLNLAFPLLTFHVFCHRFSVCFSSSLSHLLNGNCDFARKFRRWIEFRLCYELIFSSAIDVRWRRLVRNCLCDSKPPD</sequence>
<protein>
    <recommendedName>
        <fullName evidence="4">Secreted protein</fullName>
    </recommendedName>
</protein>
<dbReference type="AlphaFoldDB" id="A0AA39QGM9"/>
<feature type="signal peptide" evidence="1">
    <location>
        <begin position="1"/>
        <end position="21"/>
    </location>
</feature>
<evidence type="ECO:0000313" key="3">
    <source>
        <dbReference type="Proteomes" id="UP001175228"/>
    </source>
</evidence>
<accession>A0AA39QGM9</accession>